<dbReference type="SUPFAM" id="SSF52540">
    <property type="entry name" value="P-loop containing nucleoside triphosphate hydrolases"/>
    <property type="match status" value="1"/>
</dbReference>
<keyword evidence="3" id="KW-0479">Metal-binding</keyword>
<proteinExistence type="inferred from homology"/>
<organism evidence="9 10">
    <name type="scientific">Methanolapillus africanus</name>
    <dbReference type="NCBI Taxonomy" id="3028297"/>
    <lineage>
        <taxon>Archaea</taxon>
        <taxon>Methanobacteriati</taxon>
        <taxon>Methanobacteriota</taxon>
        <taxon>Stenosarchaea group</taxon>
        <taxon>Methanomicrobia</taxon>
        <taxon>Methanosarcinales</taxon>
        <taxon>Methanosarcinaceae</taxon>
        <taxon>Methanolapillus</taxon>
    </lineage>
</organism>
<dbReference type="AlphaFoldDB" id="A0AAE4MK44"/>
<dbReference type="Gene3D" id="3.40.50.300">
    <property type="entry name" value="P-loop containing nucleotide triphosphate hydrolases"/>
    <property type="match status" value="1"/>
</dbReference>
<dbReference type="GO" id="GO:0003924">
    <property type="term" value="F:GTPase activity"/>
    <property type="evidence" value="ECO:0007669"/>
    <property type="project" value="InterPro"/>
</dbReference>
<dbReference type="GO" id="GO:0005525">
    <property type="term" value="F:GTP binding"/>
    <property type="evidence" value="ECO:0007669"/>
    <property type="project" value="UniProtKB-KW"/>
</dbReference>
<evidence type="ECO:0000256" key="7">
    <source>
        <dbReference type="ARBA" id="ARBA00023134"/>
    </source>
</evidence>
<dbReference type="GO" id="GO:0016151">
    <property type="term" value="F:nickel cation binding"/>
    <property type="evidence" value="ECO:0007669"/>
    <property type="project" value="InterPro"/>
</dbReference>
<evidence type="ECO:0000256" key="6">
    <source>
        <dbReference type="ARBA" id="ARBA00022833"/>
    </source>
</evidence>
<evidence type="ECO:0000256" key="1">
    <source>
        <dbReference type="ARBA" id="ARBA00006211"/>
    </source>
</evidence>
<keyword evidence="4" id="KW-0547">Nucleotide-binding</keyword>
<keyword evidence="10" id="KW-1185">Reference proteome</keyword>
<dbReference type="PANTHER" id="PTHR30134">
    <property type="entry name" value="HYDROGENASE PROTEIN ASSEMBLY PROTEIN, NICKEL CHAPERONE"/>
    <property type="match status" value="1"/>
</dbReference>
<evidence type="ECO:0000256" key="5">
    <source>
        <dbReference type="ARBA" id="ARBA00022801"/>
    </source>
</evidence>
<protein>
    <submittedName>
        <fullName evidence="9">Hydrogenase maturation factor HypB</fullName>
    </submittedName>
</protein>
<keyword evidence="5" id="KW-0378">Hydrolase</keyword>
<dbReference type="Proteomes" id="UP001271789">
    <property type="component" value="Unassembled WGS sequence"/>
</dbReference>
<keyword evidence="6" id="KW-0862">Zinc</keyword>
<sequence>MWMKMLNISHVVNMQHDVFKENKELAAKNKKKLQEAGVFSVNIMGAIGSGKTTLIEEAIKALKGKYKIAVIAGDVIADMDASRFVRLGVTTIPANTGKECHLDAHLVEHSLSEINLKDYDVLFIENVGNLICPTDFDLGEDMKIVVVSVSEGDDIILKHPVIFKTSELAVINKIDIAEAVGVDPATMVRDINFLNPKIPVLLTSKKDPKTVEQWVDVIEKGILSKKQGK</sequence>
<evidence type="ECO:0000256" key="2">
    <source>
        <dbReference type="ARBA" id="ARBA00022596"/>
    </source>
</evidence>
<comment type="caution">
    <text evidence="9">The sequence shown here is derived from an EMBL/GenBank/DDBJ whole genome shotgun (WGS) entry which is preliminary data.</text>
</comment>
<evidence type="ECO:0000259" key="8">
    <source>
        <dbReference type="Pfam" id="PF02492"/>
    </source>
</evidence>
<name>A0AAE4MK44_9EURY</name>
<evidence type="ECO:0000313" key="9">
    <source>
        <dbReference type="EMBL" id="MDV0447092.1"/>
    </source>
</evidence>
<evidence type="ECO:0000256" key="3">
    <source>
        <dbReference type="ARBA" id="ARBA00022723"/>
    </source>
</evidence>
<dbReference type="InterPro" id="IPR004392">
    <property type="entry name" value="Hyd_mat_HypB"/>
</dbReference>
<keyword evidence="7" id="KW-0342">GTP-binding</keyword>
<dbReference type="InterPro" id="IPR027417">
    <property type="entry name" value="P-loop_NTPase"/>
</dbReference>
<evidence type="ECO:0000256" key="4">
    <source>
        <dbReference type="ARBA" id="ARBA00022741"/>
    </source>
</evidence>
<dbReference type="NCBIfam" id="TIGR00073">
    <property type="entry name" value="hypB"/>
    <property type="match status" value="1"/>
</dbReference>
<keyword evidence="2" id="KW-0533">Nickel</keyword>
<reference evidence="9" key="1">
    <citation type="submission" date="2023-06" db="EMBL/GenBank/DDBJ databases">
        <title>Genome sequence of Methanosarcinaceae archaeon Ag5.</title>
        <authorList>
            <person name="Protasov E."/>
            <person name="Platt K."/>
            <person name="Poehlein A."/>
            <person name="Daniel R."/>
            <person name="Brune A."/>
        </authorList>
    </citation>
    <scope>NUCLEOTIDE SEQUENCE</scope>
    <source>
        <strain evidence="9">Ag5</strain>
    </source>
</reference>
<dbReference type="PIRSF" id="PIRSF005624">
    <property type="entry name" value="Ni-bind_GTPase"/>
    <property type="match status" value="1"/>
</dbReference>
<accession>A0AAE4MK44</accession>
<dbReference type="GO" id="GO:0051604">
    <property type="term" value="P:protein maturation"/>
    <property type="evidence" value="ECO:0007669"/>
    <property type="project" value="InterPro"/>
</dbReference>
<evidence type="ECO:0000313" key="10">
    <source>
        <dbReference type="Proteomes" id="UP001271789"/>
    </source>
</evidence>
<comment type="similarity">
    <text evidence="1">Belongs to the SIMIBI class G3E GTPase family. HypB/HupM subfamily.</text>
</comment>
<dbReference type="InterPro" id="IPR003495">
    <property type="entry name" value="CobW/HypB/UreG_nucleotide-bd"/>
</dbReference>
<gene>
    <name evidence="9" type="primary">hypB</name>
    <name evidence="9" type="ORF">MsAg5_09660</name>
</gene>
<feature type="domain" description="CobW/HypB/UreG nucleotide-binding" evidence="8">
    <location>
        <begin position="41"/>
        <end position="200"/>
    </location>
</feature>
<dbReference type="EMBL" id="JAWDKD010000018">
    <property type="protein sequence ID" value="MDV0447092.1"/>
    <property type="molecule type" value="Genomic_DNA"/>
</dbReference>
<dbReference type="Pfam" id="PF02492">
    <property type="entry name" value="cobW"/>
    <property type="match status" value="1"/>
</dbReference>
<dbReference type="PANTHER" id="PTHR30134:SF2">
    <property type="entry name" value="HYDROGENASE MATURATION FACTOR HYPB"/>
    <property type="match status" value="1"/>
</dbReference>
<dbReference type="GO" id="GO:0008270">
    <property type="term" value="F:zinc ion binding"/>
    <property type="evidence" value="ECO:0007669"/>
    <property type="project" value="TreeGrafter"/>
</dbReference>